<evidence type="ECO:0000256" key="1">
    <source>
        <dbReference type="ARBA" id="ARBA00022603"/>
    </source>
</evidence>
<feature type="compositionally biased region" description="Low complexity" evidence="3">
    <location>
        <begin position="80"/>
        <end position="109"/>
    </location>
</feature>
<evidence type="ECO:0000256" key="3">
    <source>
        <dbReference type="SAM" id="MobiDB-lite"/>
    </source>
</evidence>
<dbReference type="OrthoDB" id="416496at2759"/>
<evidence type="ECO:0000313" key="6">
    <source>
        <dbReference type="EMBL" id="PTQ47883.1"/>
    </source>
</evidence>
<dbReference type="GO" id="GO:0043527">
    <property type="term" value="C:tRNA methyltransferase complex"/>
    <property type="evidence" value="ECO:0007669"/>
    <property type="project" value="UniProtKB-ARBA"/>
</dbReference>
<keyword evidence="7" id="KW-1185">Reference proteome</keyword>
<dbReference type="GO" id="GO:0008168">
    <property type="term" value="F:methyltransferase activity"/>
    <property type="evidence" value="ECO:0007669"/>
    <property type="project" value="UniProtKB-KW"/>
</dbReference>
<feature type="region of interest" description="Disordered" evidence="3">
    <location>
        <begin position="71"/>
        <end position="110"/>
    </location>
</feature>
<dbReference type="Gene3D" id="3.40.50.150">
    <property type="entry name" value="Vaccinia Virus protein VP39"/>
    <property type="match status" value="1"/>
</dbReference>
<dbReference type="InterPro" id="IPR053943">
    <property type="entry name" value="RlmKL-like_Mtase_CS"/>
</dbReference>
<dbReference type="PANTHER" id="PTHR47313:SF1">
    <property type="entry name" value="RIBOSOMAL RNA LARGE SUBUNIT METHYLTRANSFERASE K_L"/>
    <property type="match status" value="1"/>
</dbReference>
<dbReference type="GO" id="GO:0032259">
    <property type="term" value="P:methylation"/>
    <property type="evidence" value="ECO:0007669"/>
    <property type="project" value="UniProtKB-KW"/>
</dbReference>
<reference evidence="7" key="1">
    <citation type="journal article" date="2017" name="Cell">
        <title>Insights into land plant evolution garnered from the Marchantia polymorpha genome.</title>
        <authorList>
            <person name="Bowman J.L."/>
            <person name="Kohchi T."/>
            <person name="Yamato K.T."/>
            <person name="Jenkins J."/>
            <person name="Shu S."/>
            <person name="Ishizaki K."/>
            <person name="Yamaoka S."/>
            <person name="Nishihama R."/>
            <person name="Nakamura Y."/>
            <person name="Berger F."/>
            <person name="Adam C."/>
            <person name="Aki S.S."/>
            <person name="Althoff F."/>
            <person name="Araki T."/>
            <person name="Arteaga-Vazquez M.A."/>
            <person name="Balasubrmanian S."/>
            <person name="Barry K."/>
            <person name="Bauer D."/>
            <person name="Boehm C.R."/>
            <person name="Briginshaw L."/>
            <person name="Caballero-Perez J."/>
            <person name="Catarino B."/>
            <person name="Chen F."/>
            <person name="Chiyoda S."/>
            <person name="Chovatia M."/>
            <person name="Davies K.M."/>
            <person name="Delmans M."/>
            <person name="Demura T."/>
            <person name="Dierschke T."/>
            <person name="Dolan L."/>
            <person name="Dorantes-Acosta A.E."/>
            <person name="Eklund D.M."/>
            <person name="Florent S.N."/>
            <person name="Flores-Sandoval E."/>
            <person name="Fujiyama A."/>
            <person name="Fukuzawa H."/>
            <person name="Galik B."/>
            <person name="Grimanelli D."/>
            <person name="Grimwood J."/>
            <person name="Grossniklaus U."/>
            <person name="Hamada T."/>
            <person name="Haseloff J."/>
            <person name="Hetherington A.J."/>
            <person name="Higo A."/>
            <person name="Hirakawa Y."/>
            <person name="Hundley H.N."/>
            <person name="Ikeda Y."/>
            <person name="Inoue K."/>
            <person name="Inoue S.I."/>
            <person name="Ishida S."/>
            <person name="Jia Q."/>
            <person name="Kakita M."/>
            <person name="Kanazawa T."/>
            <person name="Kawai Y."/>
            <person name="Kawashima T."/>
            <person name="Kennedy M."/>
            <person name="Kinose K."/>
            <person name="Kinoshita T."/>
            <person name="Kohara Y."/>
            <person name="Koide E."/>
            <person name="Komatsu K."/>
            <person name="Kopischke S."/>
            <person name="Kubo M."/>
            <person name="Kyozuka J."/>
            <person name="Lagercrantz U."/>
            <person name="Lin S.S."/>
            <person name="Lindquist E."/>
            <person name="Lipzen A.M."/>
            <person name="Lu C.W."/>
            <person name="De Luna E."/>
            <person name="Martienssen R.A."/>
            <person name="Minamino N."/>
            <person name="Mizutani M."/>
            <person name="Mizutani M."/>
            <person name="Mochizuki N."/>
            <person name="Monte I."/>
            <person name="Mosher R."/>
            <person name="Nagasaki H."/>
            <person name="Nakagami H."/>
            <person name="Naramoto S."/>
            <person name="Nishitani K."/>
            <person name="Ohtani M."/>
            <person name="Okamoto T."/>
            <person name="Okumura M."/>
            <person name="Phillips J."/>
            <person name="Pollak B."/>
            <person name="Reinders A."/>
            <person name="Rovekamp M."/>
            <person name="Sano R."/>
            <person name="Sawa S."/>
            <person name="Schmid M.W."/>
            <person name="Shirakawa M."/>
            <person name="Solano R."/>
            <person name="Spunde A."/>
            <person name="Suetsugu N."/>
            <person name="Sugano S."/>
            <person name="Sugiyama A."/>
            <person name="Sun R."/>
            <person name="Suzuki Y."/>
            <person name="Takenaka M."/>
            <person name="Takezawa D."/>
            <person name="Tomogane H."/>
            <person name="Tsuzuki M."/>
            <person name="Ueda T."/>
            <person name="Umeda M."/>
            <person name="Ward J.M."/>
            <person name="Watanabe Y."/>
            <person name="Yazaki K."/>
            <person name="Yokoyama R."/>
            <person name="Yoshitake Y."/>
            <person name="Yotsui I."/>
            <person name="Zachgo S."/>
            <person name="Schmutz J."/>
        </authorList>
    </citation>
    <scope>NUCLEOTIDE SEQUENCE [LARGE SCALE GENOMIC DNA]</scope>
    <source>
        <strain evidence="7">Tak-1</strain>
    </source>
</reference>
<dbReference type="Gramene" id="Mp3g02570.1">
    <property type="protein sequence ID" value="Mp3g02570.1.cds"/>
    <property type="gene ID" value="Mp3g02570"/>
</dbReference>
<dbReference type="Pfam" id="PF01170">
    <property type="entry name" value="UPF0020"/>
    <property type="match status" value="1"/>
</dbReference>
<sequence length="559" mass="59953">MAASAIASGHVLRAARGGSSGSPRSRWLELRSSVSGIAQSSEQLWANCGANLSWTVDGGSARGRWLWTTSCSSAPQDRAPPGNGRLPPPLSRRSGSSSSSPRSRLPPGGDRMERFFATCAPGLEEIVFAELCSPMIGARSVQIGSAGVAFCGTMATGVRANLWSRSAIRILVELASGPLPRRRRADPVYEFVRDAADWPTLLVDESSDSPSSPPQALSRKRGLVPKFRTFSVNSRVYDCEGVSNSMFASTRAKDAICDAVKDACGGSRPDPPADGVASADVPLFFSLYRDRGILYRDMSGVSLHKRGYRDVMHRAGLNEAIAAAMLTIAGWNSHLPGFGLANRNAGSNSKVLLDPMCGSGTLLIEAALMAINSAPGLMRNLWPFETWHDFDPSILEACRQEAIAAEVRAPEGLRLLGNDIHEGALSLCERDAKAANVLSMLELSCKDCKDYSPRLSPSLVVVNPPWGARLEPNSGGDDDTLLTTWRNLGRFLKSSCNETDVYVLSGNSNVTHAMHMKADKRWAVTVGGVDCRIMHYYVLPPKARPAAETIPEAAAHTTG</sequence>
<proteinExistence type="predicted"/>
<dbReference type="SUPFAM" id="SSF53335">
    <property type="entry name" value="S-adenosyl-L-methionine-dependent methyltransferases"/>
    <property type="match status" value="1"/>
</dbReference>
<evidence type="ECO:0000259" key="4">
    <source>
        <dbReference type="Pfam" id="PF01170"/>
    </source>
</evidence>
<accession>A0A2R6XP48</accession>
<dbReference type="Gene3D" id="3.30.2130.30">
    <property type="match status" value="1"/>
</dbReference>
<dbReference type="PROSITE" id="PS01261">
    <property type="entry name" value="UPF0020"/>
    <property type="match status" value="1"/>
</dbReference>
<evidence type="ECO:0000256" key="2">
    <source>
        <dbReference type="ARBA" id="ARBA00022679"/>
    </source>
</evidence>
<protein>
    <submittedName>
        <fullName evidence="6">Uncharacterized protein</fullName>
    </submittedName>
</protein>
<evidence type="ECO:0000313" key="7">
    <source>
        <dbReference type="Proteomes" id="UP000244005"/>
    </source>
</evidence>
<keyword evidence="1" id="KW-0489">Methyltransferase</keyword>
<gene>
    <name evidence="6" type="ORF">MARPO_0007s0246</name>
</gene>
<dbReference type="CDD" id="cd11715">
    <property type="entry name" value="THUMP_AdoMetMT"/>
    <property type="match status" value="1"/>
</dbReference>
<dbReference type="InterPro" id="IPR054170">
    <property type="entry name" value="RlmL_1st"/>
</dbReference>
<dbReference type="AlphaFoldDB" id="A0A2R6XP48"/>
<dbReference type="InterPro" id="IPR000241">
    <property type="entry name" value="RlmKL-like_Mtase"/>
</dbReference>
<feature type="domain" description="Ribosomal RNA large subunit methyltransferase K/L-like methyltransferase" evidence="4">
    <location>
        <begin position="306"/>
        <end position="532"/>
    </location>
</feature>
<feature type="domain" description="RlmL ferredoxin-like" evidence="5">
    <location>
        <begin position="115"/>
        <end position="171"/>
    </location>
</feature>
<dbReference type="Proteomes" id="UP000244005">
    <property type="component" value="Unassembled WGS sequence"/>
</dbReference>
<dbReference type="InterPro" id="IPR029063">
    <property type="entry name" value="SAM-dependent_MTases_sf"/>
</dbReference>
<name>A0A2R6XP48_MARPO</name>
<organism evidence="6 7">
    <name type="scientific">Marchantia polymorpha</name>
    <name type="common">Common liverwort</name>
    <name type="synonym">Marchantia aquatica</name>
    <dbReference type="NCBI Taxonomy" id="3197"/>
    <lineage>
        <taxon>Eukaryota</taxon>
        <taxon>Viridiplantae</taxon>
        <taxon>Streptophyta</taxon>
        <taxon>Embryophyta</taxon>
        <taxon>Marchantiophyta</taxon>
        <taxon>Marchantiopsida</taxon>
        <taxon>Marchantiidae</taxon>
        <taxon>Marchantiales</taxon>
        <taxon>Marchantiaceae</taxon>
        <taxon>Marchantia</taxon>
    </lineage>
</organism>
<dbReference type="Pfam" id="PF22020">
    <property type="entry name" value="RlmL_1st"/>
    <property type="match status" value="1"/>
</dbReference>
<dbReference type="EMBL" id="KZ772679">
    <property type="protein sequence ID" value="PTQ47883.1"/>
    <property type="molecule type" value="Genomic_DNA"/>
</dbReference>
<evidence type="ECO:0000259" key="5">
    <source>
        <dbReference type="Pfam" id="PF22020"/>
    </source>
</evidence>
<dbReference type="PANTHER" id="PTHR47313">
    <property type="entry name" value="RIBOSOMAL RNA LARGE SUBUNIT METHYLTRANSFERASE K/L"/>
    <property type="match status" value="1"/>
</dbReference>
<dbReference type="OMA" id="MIACNIP"/>
<keyword evidence="2" id="KW-0808">Transferase</keyword>